<protein>
    <submittedName>
        <fullName evidence="1">Uncharacterized protein</fullName>
    </submittedName>
</protein>
<dbReference type="Proteomes" id="UP000596381">
    <property type="component" value="Segment"/>
</dbReference>
<accession>A0A7U0GBW3</accession>
<evidence type="ECO:0000313" key="2">
    <source>
        <dbReference type="Proteomes" id="UP000596381"/>
    </source>
</evidence>
<dbReference type="EMBL" id="MW394391">
    <property type="protein sequence ID" value="QQV92304.1"/>
    <property type="molecule type" value="Genomic_DNA"/>
</dbReference>
<sequence length="97" mass="10524">MSFTVVKEFYTKEKIDEIGSSSTPSLKSLEATYTATSINYGGKYIGDIAEIFFTVDIEGFSQGAVTFKIVTESQSGEEILEQAEKELSASFGINGQS</sequence>
<organism evidence="1 2">
    <name type="scientific">Klebsiella phage vB_KpM_FBKp24</name>
    <dbReference type="NCBI Taxonomy" id="2801834"/>
    <lineage>
        <taxon>Viruses</taxon>
        <taxon>Duplodnaviria</taxon>
        <taxon>Heunggongvirae</taxon>
        <taxon>Uroviricota</taxon>
        <taxon>Caudoviricetes</taxon>
        <taxon>Chimalliviridae</taxon>
        <taxon>Maaswegvirus</taxon>
        <taxon>Maaswegvirus Kp24</taxon>
    </lineage>
</organism>
<evidence type="ECO:0000313" key="1">
    <source>
        <dbReference type="EMBL" id="QQV92304.1"/>
    </source>
</evidence>
<name>A0A7U0GBW3_9CAUD</name>
<keyword evidence="2" id="KW-1185">Reference proteome</keyword>
<proteinExistence type="predicted"/>
<reference evidence="1 2" key="1">
    <citation type="submission" date="2020-12" db="EMBL/GenBank/DDBJ databases">
        <title>Genomic characterization of four novel bacteriophages infecting Klebsiella pneumoniae.</title>
        <authorList>
            <person name="Estrada Bonilla B."/>
            <person name="Costa A.R."/>
            <person name="van Rossum T."/>
            <person name="Hagedoorn S."/>
            <person name="Wallinga H."/>
            <person name="Xiao M."/>
            <person name="Song W."/>
            <person name="Haas P.-J."/>
            <person name="Nobrega F.L."/>
            <person name="Brouns S.J.J."/>
        </authorList>
    </citation>
    <scope>NUCLEOTIDE SEQUENCE [LARGE SCALE GENOMIC DNA]</scope>
</reference>
<gene>
    <name evidence="1" type="ORF">vBKpMFBKp24_305</name>
</gene>